<feature type="active site" evidence="7">
    <location>
        <position position="16"/>
    </location>
</feature>
<organism evidence="9 10">
    <name type="scientific">Moraxella macacae 0408225</name>
    <dbReference type="NCBI Taxonomy" id="1230338"/>
    <lineage>
        <taxon>Bacteria</taxon>
        <taxon>Pseudomonadati</taxon>
        <taxon>Pseudomonadota</taxon>
        <taxon>Gammaproteobacteria</taxon>
        <taxon>Moraxellales</taxon>
        <taxon>Moraxellaceae</taxon>
        <taxon>Moraxella</taxon>
    </lineage>
</organism>
<evidence type="ECO:0000256" key="3">
    <source>
        <dbReference type="ARBA" id="ARBA00022741"/>
    </source>
</evidence>
<dbReference type="PIRSF" id="PIRSF010376">
    <property type="entry name" value="IspE"/>
    <property type="match status" value="1"/>
</dbReference>
<comment type="catalytic activity">
    <reaction evidence="7">
        <text>4-CDP-2-C-methyl-D-erythritol + ATP = 4-CDP-2-C-methyl-D-erythritol 2-phosphate + ADP + H(+)</text>
        <dbReference type="Rhea" id="RHEA:18437"/>
        <dbReference type="ChEBI" id="CHEBI:15378"/>
        <dbReference type="ChEBI" id="CHEBI:30616"/>
        <dbReference type="ChEBI" id="CHEBI:57823"/>
        <dbReference type="ChEBI" id="CHEBI:57919"/>
        <dbReference type="ChEBI" id="CHEBI:456216"/>
        <dbReference type="EC" id="2.7.1.148"/>
    </reaction>
</comment>
<dbReference type="Proteomes" id="UP000023795">
    <property type="component" value="Unassembled WGS sequence"/>
</dbReference>
<dbReference type="EMBL" id="ANIN01000001">
    <property type="protein sequence ID" value="ELA09357.1"/>
    <property type="molecule type" value="Genomic_DNA"/>
</dbReference>
<feature type="binding site" evidence="7">
    <location>
        <begin position="127"/>
        <end position="137"/>
    </location>
    <ligand>
        <name>ATP</name>
        <dbReference type="ChEBI" id="CHEBI:30616"/>
    </ligand>
</feature>
<comment type="similarity">
    <text evidence="7">Belongs to the GHMP kinase family. IspE subfamily.</text>
</comment>
<dbReference type="Pfam" id="PF00288">
    <property type="entry name" value="GHMP_kinases_N"/>
    <property type="match status" value="1"/>
</dbReference>
<comment type="pathway">
    <text evidence="7">Isoprenoid biosynthesis; isopentenyl diphosphate biosynthesis via DXP pathway; isopentenyl diphosphate from 1-deoxy-D-xylulose 5-phosphate: step 3/6.</text>
</comment>
<feature type="domain" description="GHMP kinase N-terminal" evidence="8">
    <location>
        <begin position="110"/>
        <end position="177"/>
    </location>
</feature>
<dbReference type="GO" id="GO:0050515">
    <property type="term" value="F:4-(cytidine 5'-diphospho)-2-C-methyl-D-erythritol kinase activity"/>
    <property type="evidence" value="ECO:0007669"/>
    <property type="project" value="UniProtKB-UniRule"/>
</dbReference>
<gene>
    <name evidence="9" type="primary">ipk</name>
    <name evidence="7" type="synonym">ispE</name>
    <name evidence="9" type="ORF">MOMA_03100</name>
</gene>
<dbReference type="InterPro" id="IPR036554">
    <property type="entry name" value="GHMP_kinase_C_sf"/>
</dbReference>
<accession>L2F8I4</accession>
<dbReference type="EC" id="2.7.1.148" evidence="7"/>
<evidence type="ECO:0000313" key="9">
    <source>
        <dbReference type="EMBL" id="ELA09357.1"/>
    </source>
</evidence>
<dbReference type="GO" id="GO:0005524">
    <property type="term" value="F:ATP binding"/>
    <property type="evidence" value="ECO:0007669"/>
    <property type="project" value="UniProtKB-UniRule"/>
</dbReference>
<evidence type="ECO:0000313" key="10">
    <source>
        <dbReference type="Proteomes" id="UP000023795"/>
    </source>
</evidence>
<dbReference type="InterPro" id="IPR020568">
    <property type="entry name" value="Ribosomal_Su5_D2-typ_SF"/>
</dbReference>
<sequence>MPSLSNQSLTKHAFAKINLFLHITGKRDDGYHNLQTVFRLIDLYDALTFCPTNQQIPANFNHNNLPIRLTIQQENHANQTITENLSDNLIAKAGLALLEFAKNQQKLSIAQISQLPIIDIHLTKKLPMGAGLGGGSSNCATTLTTLNEIWQLQLSQTELIQIGASLGADVPIFILGQSAIGEGIGELLTPITLPPQQLLLLMPNSHINTKQLFANCNLQRNCQTLSHAFLRQHTADFCDHLSKDFINVFEPIVSLLSQPVCQALKYLQNLADSSKTTPRMTGSGGCVFLPLPMDLDQQINQQTLANWQKNAPCKSVIVKTL</sequence>
<dbReference type="GO" id="GO:0019288">
    <property type="term" value="P:isopentenyl diphosphate biosynthetic process, methylerythritol 4-phosphate pathway"/>
    <property type="evidence" value="ECO:0007669"/>
    <property type="project" value="UniProtKB-UniRule"/>
</dbReference>
<dbReference type="PATRIC" id="fig|1230338.3.peg.676"/>
<dbReference type="AlphaFoldDB" id="L2F8I4"/>
<evidence type="ECO:0000256" key="7">
    <source>
        <dbReference type="HAMAP-Rule" id="MF_00061"/>
    </source>
</evidence>
<dbReference type="PANTHER" id="PTHR43527:SF2">
    <property type="entry name" value="4-DIPHOSPHOCYTIDYL-2-C-METHYL-D-ERYTHRITOL KINASE, CHLOROPLASTIC"/>
    <property type="match status" value="1"/>
</dbReference>
<evidence type="ECO:0000256" key="4">
    <source>
        <dbReference type="ARBA" id="ARBA00022777"/>
    </source>
</evidence>
<dbReference type="OrthoDB" id="9809438at2"/>
<dbReference type="eggNOG" id="COG1947">
    <property type="taxonomic scope" value="Bacteria"/>
</dbReference>
<evidence type="ECO:0000256" key="5">
    <source>
        <dbReference type="ARBA" id="ARBA00022840"/>
    </source>
</evidence>
<keyword evidence="4 7" id="KW-0418">Kinase</keyword>
<feature type="active site" evidence="7">
    <location>
        <position position="169"/>
    </location>
</feature>
<keyword evidence="10" id="KW-1185">Reference proteome</keyword>
<name>L2F8I4_9GAMM</name>
<evidence type="ECO:0000256" key="2">
    <source>
        <dbReference type="ARBA" id="ARBA00022679"/>
    </source>
</evidence>
<evidence type="ECO:0000256" key="6">
    <source>
        <dbReference type="ARBA" id="ARBA00023229"/>
    </source>
</evidence>
<comment type="function">
    <text evidence="7">Catalyzes the phosphorylation of the position 2 hydroxy group of 4-diphosphocytidyl-2C-methyl-D-erythritol.</text>
</comment>
<dbReference type="InterPro" id="IPR004424">
    <property type="entry name" value="IspE"/>
</dbReference>
<proteinExistence type="inferred from homology"/>
<keyword evidence="5 7" id="KW-0067">ATP-binding</keyword>
<dbReference type="GO" id="GO:0016114">
    <property type="term" value="P:terpenoid biosynthetic process"/>
    <property type="evidence" value="ECO:0007669"/>
    <property type="project" value="UniProtKB-UniRule"/>
</dbReference>
<evidence type="ECO:0000256" key="1">
    <source>
        <dbReference type="ARBA" id="ARBA00017473"/>
    </source>
</evidence>
<dbReference type="UniPathway" id="UPA00056">
    <property type="reaction ID" value="UER00094"/>
</dbReference>
<keyword evidence="6 7" id="KW-0414">Isoprene biosynthesis</keyword>
<reference evidence="9 10" key="1">
    <citation type="journal article" date="2013" name="Genome Announc.">
        <title>Genome Sequence of Moraxella macacae 0408225, a Novel Bacterial Species Isolated from a Cynomolgus Macaque with Epistaxis.</title>
        <authorList>
            <person name="Ladner J.T."/>
            <person name="Whitehouse C.A."/>
            <person name="Koroleva G.I."/>
            <person name="Palacios G.F."/>
        </authorList>
    </citation>
    <scope>NUCLEOTIDE SEQUENCE [LARGE SCALE GENOMIC DNA]</scope>
    <source>
        <strain evidence="9 10">0408225</strain>
    </source>
</reference>
<dbReference type="STRING" id="1230338.MOMA_03100"/>
<dbReference type="SUPFAM" id="SSF54211">
    <property type="entry name" value="Ribosomal protein S5 domain 2-like"/>
    <property type="match status" value="1"/>
</dbReference>
<dbReference type="InterPro" id="IPR014721">
    <property type="entry name" value="Ribsml_uS5_D2-typ_fold_subgr"/>
</dbReference>
<comment type="caution">
    <text evidence="9">The sequence shown here is derived from an EMBL/GenBank/DDBJ whole genome shotgun (WGS) entry which is preliminary data.</text>
</comment>
<dbReference type="Gene3D" id="3.30.70.890">
    <property type="entry name" value="GHMP kinase, C-terminal domain"/>
    <property type="match status" value="1"/>
</dbReference>
<dbReference type="RefSeq" id="WP_009767177.1">
    <property type="nucleotide sequence ID" value="NZ_ANIN01000001.1"/>
</dbReference>
<keyword evidence="3 7" id="KW-0547">Nucleotide-binding</keyword>
<keyword evidence="2 7" id="KW-0808">Transferase</keyword>
<protein>
    <recommendedName>
        <fullName evidence="1 7">4-diphosphocytidyl-2-C-methyl-D-erythritol kinase</fullName>
        <shortName evidence="7">CMK</shortName>
        <ecNumber evidence="7">2.7.1.148</ecNumber>
    </recommendedName>
    <alternativeName>
        <fullName evidence="7">4-(cytidine-5'-diphospho)-2-C-methyl-D-erythritol kinase</fullName>
    </alternativeName>
</protein>
<dbReference type="NCBIfam" id="TIGR00154">
    <property type="entry name" value="ispE"/>
    <property type="match status" value="1"/>
</dbReference>
<dbReference type="PANTHER" id="PTHR43527">
    <property type="entry name" value="4-DIPHOSPHOCYTIDYL-2-C-METHYL-D-ERYTHRITOL KINASE, CHLOROPLASTIC"/>
    <property type="match status" value="1"/>
</dbReference>
<evidence type="ECO:0000259" key="8">
    <source>
        <dbReference type="Pfam" id="PF00288"/>
    </source>
</evidence>
<dbReference type="InterPro" id="IPR006204">
    <property type="entry name" value="GHMP_kinase_N_dom"/>
</dbReference>
<dbReference type="Gene3D" id="3.30.230.10">
    <property type="match status" value="1"/>
</dbReference>
<dbReference type="HAMAP" id="MF_00061">
    <property type="entry name" value="IspE"/>
    <property type="match status" value="1"/>
</dbReference>
<dbReference type="SUPFAM" id="SSF55060">
    <property type="entry name" value="GHMP Kinase, C-terminal domain"/>
    <property type="match status" value="1"/>
</dbReference>